<protein>
    <submittedName>
        <fullName evidence="3">Universal stress protein family protein</fullName>
    </submittedName>
</protein>
<evidence type="ECO:0000259" key="2">
    <source>
        <dbReference type="Pfam" id="PF00582"/>
    </source>
</evidence>
<dbReference type="RefSeq" id="WP_091948808.1">
    <property type="nucleotide sequence ID" value="NZ_FOSV01000014.1"/>
</dbReference>
<dbReference type="OrthoDB" id="9804721at2"/>
<accession>A0A1I4HJC7</accession>
<dbReference type="InterPro" id="IPR006015">
    <property type="entry name" value="Universal_stress_UspA"/>
</dbReference>
<dbReference type="InterPro" id="IPR006016">
    <property type="entry name" value="UspA"/>
</dbReference>
<dbReference type="Pfam" id="PF00582">
    <property type="entry name" value="Usp"/>
    <property type="match status" value="1"/>
</dbReference>
<dbReference type="SUPFAM" id="SSF52402">
    <property type="entry name" value="Adenine nucleotide alpha hydrolases-like"/>
    <property type="match status" value="1"/>
</dbReference>
<dbReference type="STRING" id="414703.SAMN04488125_114114"/>
<organism evidence="3 4">
    <name type="scientific">Methylorubrum salsuginis</name>
    <dbReference type="NCBI Taxonomy" id="414703"/>
    <lineage>
        <taxon>Bacteria</taxon>
        <taxon>Pseudomonadati</taxon>
        <taxon>Pseudomonadota</taxon>
        <taxon>Alphaproteobacteria</taxon>
        <taxon>Hyphomicrobiales</taxon>
        <taxon>Methylobacteriaceae</taxon>
        <taxon>Methylorubrum</taxon>
    </lineage>
</organism>
<keyword evidence="4" id="KW-1185">Reference proteome</keyword>
<name>A0A1I4HJC7_9HYPH</name>
<dbReference type="Gene3D" id="3.40.50.12370">
    <property type="match status" value="1"/>
</dbReference>
<comment type="similarity">
    <text evidence="1">Belongs to the universal stress protein A family.</text>
</comment>
<dbReference type="CDD" id="cd00293">
    <property type="entry name" value="USP-like"/>
    <property type="match status" value="1"/>
</dbReference>
<proteinExistence type="inferred from homology"/>
<dbReference type="AlphaFoldDB" id="A0A1I4HJC7"/>
<sequence>MKTLLVPVALHDALPSVFATALLVARRFGSVIEGIALRPALAEYVPVDMVGGMTWLRDEEADQAEAQDAGARFVAAMEAAGLPRREVGAACSPDAAAAAGPRYRWRPDVPPGDAFLGQYARLFAATIVGRPGPEDGAPRMTTFETALFESGRPIILAPPEAPDCLGESILIAWNGSTETARAIAFAMPFLRRARRILVLSAEGGMVPGPSAEDVARSLAAEGIEASHKELLAGRRTPGELYLDTAESVGCDLLIKGAYTQSRLRQMIFGGPTSHILSQARMPVLMAH</sequence>
<gene>
    <name evidence="3" type="ORF">SAMN04488125_114114</name>
</gene>
<dbReference type="EMBL" id="FOSV01000014">
    <property type="protein sequence ID" value="SFL41631.1"/>
    <property type="molecule type" value="Genomic_DNA"/>
</dbReference>
<evidence type="ECO:0000313" key="4">
    <source>
        <dbReference type="Proteomes" id="UP000198804"/>
    </source>
</evidence>
<reference evidence="4" key="1">
    <citation type="submission" date="2016-10" db="EMBL/GenBank/DDBJ databases">
        <authorList>
            <person name="Varghese N."/>
            <person name="Submissions S."/>
        </authorList>
    </citation>
    <scope>NUCLEOTIDE SEQUENCE [LARGE SCALE GENOMIC DNA]</scope>
    <source>
        <strain evidence="4">CGMCC 1.6474</strain>
    </source>
</reference>
<feature type="domain" description="UspA" evidence="2">
    <location>
        <begin position="218"/>
        <end position="286"/>
    </location>
</feature>
<dbReference type="Proteomes" id="UP000198804">
    <property type="component" value="Unassembled WGS sequence"/>
</dbReference>
<evidence type="ECO:0000313" key="3">
    <source>
        <dbReference type="EMBL" id="SFL41631.1"/>
    </source>
</evidence>
<dbReference type="PRINTS" id="PR01438">
    <property type="entry name" value="UNVRSLSTRESS"/>
</dbReference>
<evidence type="ECO:0000256" key="1">
    <source>
        <dbReference type="ARBA" id="ARBA00008791"/>
    </source>
</evidence>